<dbReference type="SUPFAM" id="SSF81296">
    <property type="entry name" value="E set domains"/>
    <property type="match status" value="1"/>
</dbReference>
<reference evidence="6" key="1">
    <citation type="submission" date="2016-11" db="EMBL/GenBank/DDBJ databases">
        <authorList>
            <person name="Varghese N."/>
            <person name="Submissions S."/>
        </authorList>
    </citation>
    <scope>NUCLEOTIDE SEQUENCE [LARGE SCALE GENOMIC DNA]</scope>
    <source>
        <strain evidence="6">DSM 19741</strain>
    </source>
</reference>
<dbReference type="SUPFAM" id="SSF51445">
    <property type="entry name" value="(Trans)glycosidases"/>
    <property type="match status" value="1"/>
</dbReference>
<dbReference type="NCBIfam" id="TIGR04183">
    <property type="entry name" value="Por_Secre_tail"/>
    <property type="match status" value="1"/>
</dbReference>
<dbReference type="SMART" id="SM00642">
    <property type="entry name" value="Aamy"/>
    <property type="match status" value="1"/>
</dbReference>
<dbReference type="InterPro" id="IPR026444">
    <property type="entry name" value="Secre_tail"/>
</dbReference>
<protein>
    <submittedName>
        <fullName evidence="5">Por secretion system C-terminal sorting domain-containing protein</fullName>
    </submittedName>
</protein>
<dbReference type="Gene3D" id="3.20.20.80">
    <property type="entry name" value="Glycosidases"/>
    <property type="match status" value="1"/>
</dbReference>
<evidence type="ECO:0000256" key="2">
    <source>
        <dbReference type="ARBA" id="ARBA00023277"/>
    </source>
</evidence>
<keyword evidence="6" id="KW-1185">Reference proteome</keyword>
<dbReference type="InterPro" id="IPR006047">
    <property type="entry name" value="GH13_cat_dom"/>
</dbReference>
<evidence type="ECO:0000259" key="4">
    <source>
        <dbReference type="SMART" id="SM00642"/>
    </source>
</evidence>
<dbReference type="Proteomes" id="UP000184036">
    <property type="component" value="Unassembled WGS sequence"/>
</dbReference>
<feature type="domain" description="Glycosyl hydrolase family 13 catalytic" evidence="4">
    <location>
        <begin position="393"/>
        <end position="742"/>
    </location>
</feature>
<dbReference type="EMBL" id="FQWE01000002">
    <property type="protein sequence ID" value="SHF87728.1"/>
    <property type="molecule type" value="Genomic_DNA"/>
</dbReference>
<dbReference type="CDD" id="cd11350">
    <property type="entry name" value="AmyAc_4"/>
    <property type="match status" value="1"/>
</dbReference>
<proteinExistence type="predicted"/>
<dbReference type="AlphaFoldDB" id="A0A1M5F8L1"/>
<dbReference type="OrthoDB" id="9761875at2"/>
<name>A0A1M5F8L1_9FLAO</name>
<dbReference type="Pfam" id="PF00128">
    <property type="entry name" value="Alpha-amylase"/>
    <property type="match status" value="1"/>
</dbReference>
<evidence type="ECO:0000256" key="3">
    <source>
        <dbReference type="SAM" id="SignalP"/>
    </source>
</evidence>
<sequence>MKKIIPFILFLFSVIVSAQVQTIASSVSPNPFEETTSITITIDGNTVNESAWGITDNSLYLWAWSFDSNDLNIIDCPTNGGWTTSNEVNKFVYNSATNTYTKTFVPTTFYNRTGIGRIGYLIKAKNGTDDKKSQDNLVEVGAFQVTLNSPAENSAIITTAGGSLNINATNTGGNAIYNLIANGASINTSVATASYNFTQTNITTNQNYELVVTLGTTTGTKKFSAIVNPTSVVATIPTGLIEGINYNSIDATRATLVLDAPLKDFVYVAGSFNAWQPDANYAMKKDPTSGKFWLELTGLTSGVNYTYQYWVVDETPLANSPSLVKTADPYSTLVLSPFDDPGISATTYPNLPTYPVGQQREVTVLQTGQTNYAWSTATTNFVKPEKEKLVVYELLVRDFDAARNYQSIIDRIDYFKNLKINAIQLMPIMEFEGNESWGYNTSFHMALDKFYGTSSKLKELIDVCHQNGIAVILDVALNHAFGRNPMVRMWMNDPDGDGWGSPSTENPYFNTVAKHSYSVGEDFNHQLAGTQNYVKRVIQHWVEEYKIDGFRWDLTKGFTQNCTASDESCTNGYQQDRVDVLRKYADYSWSLDPNHYVIFEHLGSNNEEQQWANYRIAETPSKGIMMWGKMTDPYNQLSMGYAANISGMTSANRGFIANRLMGYAESHDEERLMYKNLQSGNGSNSTHNVKNLNTALSRMSAIGAVSLLIPGPKMIWHFGDLGYDDSIFTCNNKTINTPSDATAGDCKLDTKPQLQWTDNWLAVANRLKIYSDWAKMIRLKREEPVFSGMATVSNSSSLQQTIKITDSSLPVNSLKDVIVIANFDVTTKNVATGFPYAGEWFNLMDNSSYNVVNVNDVISVPAGQFRIYGNKQAFAANAPFTLPADNFKVEARAETCVNTNNGQIVIEAAQTYTYVAKINGTDYNFVNNTLNVSNLASGVYTVCISITGKSYEQCFTLNIGRGKSLNGKFAVKSKVAAVEIEEGTAPFKVFVNGNAQFETMAMKFTVPVELGDLVEVKSAKDCEGIYAENILYDISGIAAYPNPTRGLIEIVTPTIKTAVPVEVYNLNGQLVSNRIYPILNGKVALSLENEVSGVYIVKVYLEKPVSLTIIKK</sequence>
<evidence type="ECO:0000256" key="1">
    <source>
        <dbReference type="ARBA" id="ARBA00022729"/>
    </source>
</evidence>
<dbReference type="PANTHER" id="PTHR43651">
    <property type="entry name" value="1,4-ALPHA-GLUCAN-BRANCHING ENZYME"/>
    <property type="match status" value="1"/>
</dbReference>
<dbReference type="GO" id="GO:0005975">
    <property type="term" value="P:carbohydrate metabolic process"/>
    <property type="evidence" value="ECO:0007669"/>
    <property type="project" value="InterPro"/>
</dbReference>
<dbReference type="STRING" id="271157.SAMN05444396_102205"/>
<gene>
    <name evidence="5" type="ORF">SAMN05444396_102205</name>
</gene>
<keyword evidence="1 3" id="KW-0732">Signal</keyword>
<dbReference type="InterPro" id="IPR013783">
    <property type="entry name" value="Ig-like_fold"/>
</dbReference>
<dbReference type="InterPro" id="IPR014756">
    <property type="entry name" value="Ig_E-set"/>
</dbReference>
<evidence type="ECO:0000313" key="5">
    <source>
        <dbReference type="EMBL" id="SHF87728.1"/>
    </source>
</evidence>
<feature type="signal peptide" evidence="3">
    <location>
        <begin position="1"/>
        <end position="18"/>
    </location>
</feature>
<evidence type="ECO:0000313" key="6">
    <source>
        <dbReference type="Proteomes" id="UP000184036"/>
    </source>
</evidence>
<dbReference type="Pfam" id="PF18962">
    <property type="entry name" value="Por_Secre_tail"/>
    <property type="match status" value="1"/>
</dbReference>
<dbReference type="RefSeq" id="WP_084673468.1">
    <property type="nucleotide sequence ID" value="NZ_FQWE01000002.1"/>
</dbReference>
<accession>A0A1M5F8L1</accession>
<feature type="chain" id="PRO_5012477281" evidence="3">
    <location>
        <begin position="19"/>
        <end position="1112"/>
    </location>
</feature>
<organism evidence="5 6">
    <name type="scientific">Flavobacterium segetis</name>
    <dbReference type="NCBI Taxonomy" id="271157"/>
    <lineage>
        <taxon>Bacteria</taxon>
        <taxon>Pseudomonadati</taxon>
        <taxon>Bacteroidota</taxon>
        <taxon>Flavobacteriia</taxon>
        <taxon>Flavobacteriales</taxon>
        <taxon>Flavobacteriaceae</taxon>
        <taxon>Flavobacterium</taxon>
    </lineage>
</organism>
<keyword evidence="2" id="KW-0119">Carbohydrate metabolism</keyword>
<dbReference type="InterPro" id="IPR017853">
    <property type="entry name" value="GH"/>
</dbReference>
<dbReference type="Gene3D" id="2.60.40.10">
    <property type="entry name" value="Immunoglobulins"/>
    <property type="match status" value="1"/>
</dbReference>